<comment type="caution">
    <text evidence="1">The sequence shown here is derived from an EMBL/GenBank/DDBJ whole genome shotgun (WGS) entry which is preliminary data.</text>
</comment>
<sequence length="202" mass="22387">MKKLFVITLALGFILAISNLGWAQCATIKDGTITAKTGETLTTGYDEFGYNYQAHIFNGRYCDYDRVIGGSFCDVKLVMKWSDTWLSNKDCNGDGVLDRGYPCDPINASSSACEGAWLTNHQSGLVEMPNGKFKKWTYFVKIVMVPDDAYVENNYWYTVNGIEIGPVIWGAYAIIQQVSNDPFLGEHGILYKSPAGPGLGKY</sequence>
<reference evidence="1" key="1">
    <citation type="journal article" date="2015" name="Nature">
        <title>Complex archaea that bridge the gap between prokaryotes and eukaryotes.</title>
        <authorList>
            <person name="Spang A."/>
            <person name="Saw J.H."/>
            <person name="Jorgensen S.L."/>
            <person name="Zaremba-Niedzwiedzka K."/>
            <person name="Martijn J."/>
            <person name="Lind A.E."/>
            <person name="van Eijk R."/>
            <person name="Schleper C."/>
            <person name="Guy L."/>
            <person name="Ettema T.J."/>
        </authorList>
    </citation>
    <scope>NUCLEOTIDE SEQUENCE</scope>
</reference>
<name>A0A0F9RKC4_9ZZZZ</name>
<evidence type="ECO:0000313" key="1">
    <source>
        <dbReference type="EMBL" id="KKN25406.1"/>
    </source>
</evidence>
<accession>A0A0F9RKC4</accession>
<protein>
    <submittedName>
        <fullName evidence="1">Uncharacterized protein</fullName>
    </submittedName>
</protein>
<gene>
    <name evidence="1" type="ORF">LCGC14_0885160</name>
</gene>
<proteinExistence type="predicted"/>
<dbReference type="EMBL" id="LAZR01002805">
    <property type="protein sequence ID" value="KKN25406.1"/>
    <property type="molecule type" value="Genomic_DNA"/>
</dbReference>
<dbReference type="AlphaFoldDB" id="A0A0F9RKC4"/>
<organism evidence="1">
    <name type="scientific">marine sediment metagenome</name>
    <dbReference type="NCBI Taxonomy" id="412755"/>
    <lineage>
        <taxon>unclassified sequences</taxon>
        <taxon>metagenomes</taxon>
        <taxon>ecological metagenomes</taxon>
    </lineage>
</organism>